<protein>
    <submittedName>
        <fullName evidence="4">Uncharacterized protein</fullName>
    </submittedName>
</protein>
<organism evidence="4 5">
    <name type="scientific">Adiantum capillus-veneris</name>
    <name type="common">Maidenhair fern</name>
    <dbReference type="NCBI Taxonomy" id="13818"/>
    <lineage>
        <taxon>Eukaryota</taxon>
        <taxon>Viridiplantae</taxon>
        <taxon>Streptophyta</taxon>
        <taxon>Embryophyta</taxon>
        <taxon>Tracheophyta</taxon>
        <taxon>Polypodiopsida</taxon>
        <taxon>Polypodiidae</taxon>
        <taxon>Polypodiales</taxon>
        <taxon>Pteridineae</taxon>
        <taxon>Pteridaceae</taxon>
        <taxon>Vittarioideae</taxon>
        <taxon>Adiantum</taxon>
    </lineage>
</organism>
<feature type="compositionally biased region" description="Basic and acidic residues" evidence="2">
    <location>
        <begin position="1002"/>
        <end position="1013"/>
    </location>
</feature>
<keyword evidence="3" id="KW-0732">Signal</keyword>
<evidence type="ECO:0000313" key="5">
    <source>
        <dbReference type="Proteomes" id="UP000886520"/>
    </source>
</evidence>
<feature type="compositionally biased region" description="Low complexity" evidence="2">
    <location>
        <begin position="964"/>
        <end position="975"/>
    </location>
</feature>
<gene>
    <name evidence="4" type="ORF">GOP47_0019573</name>
</gene>
<dbReference type="GO" id="GO:0005856">
    <property type="term" value="C:cytoskeleton"/>
    <property type="evidence" value="ECO:0007669"/>
    <property type="project" value="TreeGrafter"/>
</dbReference>
<dbReference type="EMBL" id="JABFUD020000019">
    <property type="protein sequence ID" value="KAI5064878.1"/>
    <property type="molecule type" value="Genomic_DNA"/>
</dbReference>
<feature type="region of interest" description="Disordered" evidence="2">
    <location>
        <begin position="954"/>
        <end position="975"/>
    </location>
</feature>
<dbReference type="PANTHER" id="PTHR47357">
    <property type="entry name" value="COP1-INTERACTIVE PROTEIN 1"/>
    <property type="match status" value="1"/>
</dbReference>
<evidence type="ECO:0000256" key="2">
    <source>
        <dbReference type="SAM" id="MobiDB-lite"/>
    </source>
</evidence>
<feature type="coiled-coil region" evidence="1">
    <location>
        <begin position="67"/>
        <end position="199"/>
    </location>
</feature>
<dbReference type="OrthoDB" id="1907464at2759"/>
<name>A0A9D4UC99_ADICA</name>
<evidence type="ECO:0000256" key="1">
    <source>
        <dbReference type="SAM" id="Coils"/>
    </source>
</evidence>
<comment type="caution">
    <text evidence="4">The sequence shown here is derived from an EMBL/GenBank/DDBJ whole genome shotgun (WGS) entry which is preliminary data.</text>
</comment>
<sequence length="1075" mass="122111">MDMSVAWAARLWVAVMVELQHNAAQGERCAGARGGLKARGGLEASGALLRRQPSPHSQPEPRLELYMKQNHENVERAEKELNALHEDMEQTLELQRRLAQRATTLEKEKKELEQALQKSVQEFEAERSALQCKIARLTDDLHARADAEAQALSLQAELERTLEAKAKLEEEIQISSSEAGDLTRKADEFSRELQNLLSKERQSQAVERQSRKPLLRRMFYALRDAAERQRASKCYEQAAVAFSNENCCRHGFHAMHLAMLRSRWMRQAHRRQTKACMRDVWRAWLLAKIADKKYHDALQHRKRSCLRKSFCRWQSILGMGKLSADDERQLTELARMFWKNCVCRRTSYAASHCCMEILYTLVSCQKVETQASLLQGTAMVPKEIFTQVLAVWRHNIKFQQAEMRAVQEVNQALMKAAFILWREYDVLCAIKKKKERKADAFRRRRGQKMAKDALLSWWDSMAWKRRALQLERLLASRRQHTLLVIAFHCWMHSTFENLLITNAKVQNDLMEAKALFEEQKHQTTAVDVENLQLIDRLHTMSSEIAYLKMTIAEKEKQEDELHRALEDGAFIESSMRGELEQQHIRIEELELNILSLQKKLQSKNAEDTAEEVHHTLEIQNMEQAVNELQIQLAEKTSQLKSYEKALKETAEKLEGASDESQEKLSSAFKIASSLRKLLEDRENQYANLEGSCRRKELELEELQRKLAAANNSFSETVEARDARIQELESMLTQKHNEIHETQQEMQDLQLALDAKDNLVKKLEYEIKLKADQDLHKSKSFVSSLSAWPVGQCDSSSSGLRSHVHSIQLKESMRHVYTQAKAALQQGGSISAEGANCLRLASNLDSKATGVHWDSISATDQDVSETLGDQHHGDSPKDFSEEITNQEASPAAVLEKAANLLATYKEIAGESSRTYLRTVEVPAQEAGPTADWETSCTLLSAARPSSSVEITEPFALNTESNADATTGGSSEGSLTTVTSGSSLGTVDGLHIQIQRLQARIKSQLRDSHSEEKSKGRSQQRGSPRIGRGQHPDACFLSDPWFMVLNLILGQAYRLIGGMKLLLVSKMINLEQTSRSY</sequence>
<dbReference type="GO" id="GO:0005200">
    <property type="term" value="F:structural constituent of cytoskeleton"/>
    <property type="evidence" value="ECO:0007669"/>
    <property type="project" value="TreeGrafter"/>
</dbReference>
<feature type="region of interest" description="Disordered" evidence="2">
    <location>
        <begin position="1001"/>
        <end position="1029"/>
    </location>
</feature>
<evidence type="ECO:0000313" key="4">
    <source>
        <dbReference type="EMBL" id="KAI5064878.1"/>
    </source>
</evidence>
<keyword evidence="5" id="KW-1185">Reference proteome</keyword>
<feature type="compositionally biased region" description="Basic and acidic residues" evidence="2">
    <location>
        <begin position="867"/>
        <end position="879"/>
    </location>
</feature>
<proteinExistence type="predicted"/>
<feature type="coiled-coil region" evidence="1">
    <location>
        <begin position="547"/>
        <end position="765"/>
    </location>
</feature>
<dbReference type="Proteomes" id="UP000886520">
    <property type="component" value="Chromosome 19"/>
</dbReference>
<feature type="chain" id="PRO_5038942917" evidence="3">
    <location>
        <begin position="27"/>
        <end position="1075"/>
    </location>
</feature>
<feature type="region of interest" description="Disordered" evidence="2">
    <location>
        <begin position="860"/>
        <end position="879"/>
    </location>
</feature>
<evidence type="ECO:0000256" key="3">
    <source>
        <dbReference type="SAM" id="SignalP"/>
    </source>
</evidence>
<dbReference type="AlphaFoldDB" id="A0A9D4UC99"/>
<feature type="signal peptide" evidence="3">
    <location>
        <begin position="1"/>
        <end position="26"/>
    </location>
</feature>
<keyword evidence="1" id="KW-0175">Coiled coil</keyword>
<reference evidence="4" key="1">
    <citation type="submission" date="2021-01" db="EMBL/GenBank/DDBJ databases">
        <title>Adiantum capillus-veneris genome.</title>
        <authorList>
            <person name="Fang Y."/>
            <person name="Liao Q."/>
        </authorList>
    </citation>
    <scope>NUCLEOTIDE SEQUENCE</scope>
    <source>
        <strain evidence="4">H3</strain>
        <tissue evidence="4">Leaf</tissue>
    </source>
</reference>
<dbReference type="PANTHER" id="PTHR47357:SF1">
    <property type="entry name" value="SPINDLE POLE BODY COMPONENT 110"/>
    <property type="match status" value="1"/>
</dbReference>
<accession>A0A9D4UC99</accession>